<keyword evidence="3" id="KW-0804">Transcription</keyword>
<keyword evidence="1" id="KW-0805">Transcription regulation</keyword>
<evidence type="ECO:0000256" key="1">
    <source>
        <dbReference type="ARBA" id="ARBA00023015"/>
    </source>
</evidence>
<dbReference type="SUPFAM" id="SSF46689">
    <property type="entry name" value="Homeodomain-like"/>
    <property type="match status" value="2"/>
</dbReference>
<dbReference type="GO" id="GO:0003700">
    <property type="term" value="F:DNA-binding transcription factor activity"/>
    <property type="evidence" value="ECO:0007669"/>
    <property type="project" value="InterPro"/>
</dbReference>
<feature type="domain" description="HTH araC/xylS-type" evidence="4">
    <location>
        <begin position="235"/>
        <end position="331"/>
    </location>
</feature>
<dbReference type="STRING" id="1844006.PhaeoP97_03222"/>
<dbReference type="OrthoDB" id="9793400at2"/>
<proteinExistence type="predicted"/>
<evidence type="ECO:0000256" key="2">
    <source>
        <dbReference type="ARBA" id="ARBA00023125"/>
    </source>
</evidence>
<dbReference type="InterPro" id="IPR018060">
    <property type="entry name" value="HTH_AraC"/>
</dbReference>
<dbReference type="PROSITE" id="PS01124">
    <property type="entry name" value="HTH_ARAC_FAMILY_2"/>
    <property type="match status" value="1"/>
</dbReference>
<accession>A0A1L3I8W0</accession>
<dbReference type="SMART" id="SM00342">
    <property type="entry name" value="HTH_ARAC"/>
    <property type="match status" value="1"/>
</dbReference>
<evidence type="ECO:0000259" key="4">
    <source>
        <dbReference type="PROSITE" id="PS01124"/>
    </source>
</evidence>
<sequence>MTGSAPDRSIVPAPGGTVVSRDKGPWQVDILLAEGFVLTEFSAVVEPLRLANRVLAQPPFTWTLRSAKGGPVGCRAGAYVETETFVARSDAACVFVLGNTDPDCPALSMGPVISNYRSRGAKVYLLAEAASRYIRDHGRDGAQHTTHWENATLMRERMGLFDASYALASEHGQVVTCAGMGATVDIVLTLIGQLTSAAAQMTVANILLHDKVRDYASLQPFSGVKPTITGDADLDQAIRVMQDNIEEPLPINEIVADLGISTRSLERKFKTFLGTTPNGFYREMRLNKANNLLLNTTMSVREIGLACGFSNGFSTLYKAFFGVTPFSLRKASRQSQSNRGPRNPAD</sequence>
<evidence type="ECO:0000313" key="5">
    <source>
        <dbReference type="EMBL" id="APG48580.1"/>
    </source>
</evidence>
<dbReference type="GO" id="GO:0043565">
    <property type="term" value="F:sequence-specific DNA binding"/>
    <property type="evidence" value="ECO:0007669"/>
    <property type="project" value="InterPro"/>
</dbReference>
<dbReference type="PANTHER" id="PTHR43280">
    <property type="entry name" value="ARAC-FAMILY TRANSCRIPTIONAL REGULATOR"/>
    <property type="match status" value="1"/>
</dbReference>
<keyword evidence="2" id="KW-0238">DNA-binding</keyword>
<dbReference type="PANTHER" id="PTHR43280:SF28">
    <property type="entry name" value="HTH-TYPE TRANSCRIPTIONAL ACTIVATOR RHAS"/>
    <property type="match status" value="1"/>
</dbReference>
<dbReference type="EMBL" id="CP016364">
    <property type="protein sequence ID" value="APG48580.1"/>
    <property type="molecule type" value="Genomic_DNA"/>
</dbReference>
<dbReference type="AlphaFoldDB" id="A0A1L3I8W0"/>
<dbReference type="Gene3D" id="3.40.50.880">
    <property type="match status" value="1"/>
</dbReference>
<reference evidence="6" key="1">
    <citation type="submission" date="2016-07" db="EMBL/GenBank/DDBJ databases">
        <title>Phaeobacter portensis sp. nov., a tropodithietic acid producing bacterium isolated from a German harbor.</title>
        <authorList>
            <person name="Freese H.M."/>
            <person name="Bunk B."/>
            <person name="Breider S."/>
            <person name="Brinkhoff T."/>
        </authorList>
    </citation>
    <scope>NUCLEOTIDE SEQUENCE [LARGE SCALE GENOMIC DNA]</scope>
    <source>
        <strain evidence="6">P97</strain>
    </source>
</reference>
<dbReference type="InterPro" id="IPR029062">
    <property type="entry name" value="Class_I_gatase-like"/>
</dbReference>
<evidence type="ECO:0000313" key="6">
    <source>
        <dbReference type="Proteomes" id="UP000183859"/>
    </source>
</evidence>
<dbReference type="KEGG" id="php:PhaeoP97_03222"/>
<dbReference type="RefSeq" id="WP_072505889.1">
    <property type="nucleotide sequence ID" value="NZ_CP016364.1"/>
</dbReference>
<dbReference type="InterPro" id="IPR009057">
    <property type="entry name" value="Homeodomain-like_sf"/>
</dbReference>
<protein>
    <submittedName>
        <fullName evidence="5">Putative HTH-type transcriptional regulator, AraC family</fullName>
    </submittedName>
</protein>
<dbReference type="Proteomes" id="UP000183859">
    <property type="component" value="Chromosome"/>
</dbReference>
<dbReference type="Pfam" id="PF12833">
    <property type="entry name" value="HTH_18"/>
    <property type="match status" value="1"/>
</dbReference>
<evidence type="ECO:0000256" key="3">
    <source>
        <dbReference type="ARBA" id="ARBA00023163"/>
    </source>
</evidence>
<organism evidence="5 6">
    <name type="scientific">Phaeobacter porticola</name>
    <dbReference type="NCBI Taxonomy" id="1844006"/>
    <lineage>
        <taxon>Bacteria</taxon>
        <taxon>Pseudomonadati</taxon>
        <taxon>Pseudomonadota</taxon>
        <taxon>Alphaproteobacteria</taxon>
        <taxon>Rhodobacterales</taxon>
        <taxon>Roseobacteraceae</taxon>
        <taxon>Phaeobacter</taxon>
    </lineage>
</organism>
<dbReference type="SUPFAM" id="SSF52317">
    <property type="entry name" value="Class I glutamine amidotransferase-like"/>
    <property type="match status" value="1"/>
</dbReference>
<keyword evidence="6" id="KW-1185">Reference proteome</keyword>
<gene>
    <name evidence="5" type="ORF">PhaeoP97_03222</name>
</gene>
<dbReference type="Gene3D" id="1.10.10.60">
    <property type="entry name" value="Homeodomain-like"/>
    <property type="match status" value="1"/>
</dbReference>
<name>A0A1L3I8W0_9RHOB</name>